<accession>A0A0U4JDE6</accession>
<dbReference type="EMBL" id="KU160662">
    <property type="protein sequence ID" value="ALY10021.1"/>
    <property type="molecule type" value="Genomic_DNA"/>
</dbReference>
<evidence type="ECO:0000313" key="2">
    <source>
        <dbReference type="Proteomes" id="UP000223741"/>
    </source>
</evidence>
<sequence>MARTPDDPTKAQVWIDNTDPLNPKFEFYFPRGSKGDPGGIVNPTNIGAGYDWNNLIVSGTYYASGADLAGQPNSPPSMAIGVNIIVQARNAAIVTQYANTVSNAHSQILFQRSLVSGVWSPWKVFRNTSIDNSVGKVLTIWDESANRSQMIYGDTGLRQMTLPDNVTAGSWFIRRVGSSVYIYTQFTAINNNTGQDSHTYEVLPAGSIPAGFQPPVSVPIVGFGRIGVSNQRQPITAFLYATGRIALEKDETNAAGAVINNTAASFYFGIHYTTTQVWPASLPGSASGVIPNL</sequence>
<protein>
    <recommendedName>
        <fullName evidence="3">Minor tail protein</fullName>
    </recommendedName>
</protein>
<dbReference type="CDD" id="cd19958">
    <property type="entry name" value="pyocin_knob"/>
    <property type="match status" value="1"/>
</dbReference>
<dbReference type="Proteomes" id="UP000223741">
    <property type="component" value="Segment"/>
</dbReference>
<organism evidence="1 2">
    <name type="scientific">Arthrobacter phage RAP15</name>
    <dbReference type="NCBI Taxonomy" id="1772312"/>
    <lineage>
        <taxon>Viruses</taxon>
        <taxon>Duplodnaviria</taxon>
        <taxon>Heunggongvirae</taxon>
        <taxon>Uroviricota</taxon>
        <taxon>Caudoviricetes</taxon>
        <taxon>Korravirus</taxon>
        <taxon>Korravirus korra</taxon>
    </lineage>
</organism>
<evidence type="ECO:0000313" key="1">
    <source>
        <dbReference type="EMBL" id="ALY10021.1"/>
    </source>
</evidence>
<name>A0A0U4JDE6_9CAUD</name>
<proteinExistence type="predicted"/>
<gene>
    <name evidence="1" type="primary">2</name>
    <name evidence="1" type="ORF">RAP15_2</name>
</gene>
<evidence type="ECO:0008006" key="3">
    <source>
        <dbReference type="Google" id="ProtNLM"/>
    </source>
</evidence>
<reference evidence="1 2" key="1">
    <citation type="submission" date="2015-11" db="EMBL/GenBank/DDBJ databases">
        <authorList>
            <person name="Lee I.Y."/>
            <person name="Jacobs-Sera D."/>
            <person name="Guerrero C.A."/>
            <person name="Bowman C.A."/>
            <person name="Russell D.A."/>
            <person name="Pope W.H."/>
            <person name="Hatfull G.F."/>
        </authorList>
    </citation>
    <scope>NUCLEOTIDE SEQUENCE [LARGE SCALE GENOMIC DNA]</scope>
</reference>